<keyword evidence="1" id="KW-1133">Transmembrane helix</keyword>
<organism evidence="2">
    <name type="scientific">marine metagenome</name>
    <dbReference type="NCBI Taxonomy" id="408172"/>
    <lineage>
        <taxon>unclassified sequences</taxon>
        <taxon>metagenomes</taxon>
        <taxon>ecological metagenomes</taxon>
    </lineage>
</organism>
<accession>A0A381XTL7</accession>
<keyword evidence="1" id="KW-0812">Transmembrane</keyword>
<protein>
    <submittedName>
        <fullName evidence="2">Uncharacterized protein</fullName>
    </submittedName>
</protein>
<sequence length="75" mass="8880">MDPLKLRILFFGSISFIFYFLIFYFEELVMHYFVLGSWYALLPISTAFLISIAYGSFANFVIDYIGKIQETRNKK</sequence>
<dbReference type="EMBL" id="UINC01016252">
    <property type="protein sequence ID" value="SVA67812.1"/>
    <property type="molecule type" value="Genomic_DNA"/>
</dbReference>
<proteinExistence type="predicted"/>
<gene>
    <name evidence="2" type="ORF">METZ01_LOCUS120666</name>
</gene>
<name>A0A381XTL7_9ZZZZ</name>
<dbReference type="AlphaFoldDB" id="A0A381XTL7"/>
<feature type="transmembrane region" description="Helical" evidence="1">
    <location>
        <begin position="37"/>
        <end position="65"/>
    </location>
</feature>
<keyword evidence="1" id="KW-0472">Membrane</keyword>
<evidence type="ECO:0000256" key="1">
    <source>
        <dbReference type="SAM" id="Phobius"/>
    </source>
</evidence>
<evidence type="ECO:0000313" key="2">
    <source>
        <dbReference type="EMBL" id="SVA67812.1"/>
    </source>
</evidence>
<reference evidence="2" key="1">
    <citation type="submission" date="2018-05" db="EMBL/GenBank/DDBJ databases">
        <authorList>
            <person name="Lanie J.A."/>
            <person name="Ng W.-L."/>
            <person name="Kazmierczak K.M."/>
            <person name="Andrzejewski T.M."/>
            <person name="Davidsen T.M."/>
            <person name="Wayne K.J."/>
            <person name="Tettelin H."/>
            <person name="Glass J.I."/>
            <person name="Rusch D."/>
            <person name="Podicherti R."/>
            <person name="Tsui H.-C.T."/>
            <person name="Winkler M.E."/>
        </authorList>
    </citation>
    <scope>NUCLEOTIDE SEQUENCE</scope>
</reference>
<feature type="transmembrane region" description="Helical" evidence="1">
    <location>
        <begin position="7"/>
        <end position="25"/>
    </location>
</feature>